<dbReference type="InterPro" id="IPR024423">
    <property type="entry name" value="DUF3050"/>
</dbReference>
<name>A0AAV1HRF0_9CHLO</name>
<dbReference type="SUPFAM" id="SSF48613">
    <property type="entry name" value="Heme oxygenase-like"/>
    <property type="match status" value="1"/>
</dbReference>
<sequence length="151" mass="16419">MEAMQQAGAHDGLIHAFVAALAEGTEAKQALQELGAPLAVQHFVGATLDIAENGTTAEVCASFFFGREELIPGFFGVLLESLKANGMAIDRLEYYLERHMEVDAEHHGPMAKALLEDLCGNCEERYNEAQVSAKRSLQARIVLWDGAMQAL</sequence>
<proteinExistence type="predicted"/>
<dbReference type="EMBL" id="CAUYUE010000001">
    <property type="protein sequence ID" value="CAK0733537.1"/>
    <property type="molecule type" value="Genomic_DNA"/>
</dbReference>
<reference evidence="1 2" key="1">
    <citation type="submission" date="2023-10" db="EMBL/GenBank/DDBJ databases">
        <authorList>
            <person name="Maclean D."/>
            <person name="Macfadyen A."/>
        </authorList>
    </citation>
    <scope>NUCLEOTIDE SEQUENCE [LARGE SCALE GENOMIC DNA]</scope>
</reference>
<comment type="caution">
    <text evidence="1">The sequence shown here is derived from an EMBL/GenBank/DDBJ whole genome shotgun (WGS) entry which is preliminary data.</text>
</comment>
<evidence type="ECO:0000313" key="2">
    <source>
        <dbReference type="Proteomes" id="UP001314263"/>
    </source>
</evidence>
<gene>
    <name evidence="1" type="ORF">CVIRNUC_000291</name>
</gene>
<organism evidence="1 2">
    <name type="scientific">Coccomyxa viridis</name>
    <dbReference type="NCBI Taxonomy" id="1274662"/>
    <lineage>
        <taxon>Eukaryota</taxon>
        <taxon>Viridiplantae</taxon>
        <taxon>Chlorophyta</taxon>
        <taxon>core chlorophytes</taxon>
        <taxon>Trebouxiophyceae</taxon>
        <taxon>Trebouxiophyceae incertae sedis</taxon>
        <taxon>Coccomyxaceae</taxon>
        <taxon>Coccomyxa</taxon>
    </lineage>
</organism>
<dbReference type="AlphaFoldDB" id="A0AAV1HRF0"/>
<dbReference type="Gene3D" id="1.20.910.10">
    <property type="entry name" value="Heme oxygenase-like"/>
    <property type="match status" value="1"/>
</dbReference>
<evidence type="ECO:0000313" key="1">
    <source>
        <dbReference type="EMBL" id="CAK0733537.1"/>
    </source>
</evidence>
<dbReference type="Proteomes" id="UP001314263">
    <property type="component" value="Unassembled WGS sequence"/>
</dbReference>
<accession>A0AAV1HRF0</accession>
<dbReference type="Pfam" id="PF11251">
    <property type="entry name" value="DUF3050"/>
    <property type="match status" value="1"/>
</dbReference>
<protein>
    <recommendedName>
        <fullName evidence="3">Iron-containing redox enzyme family protein</fullName>
    </recommendedName>
</protein>
<keyword evidence="2" id="KW-1185">Reference proteome</keyword>
<evidence type="ECO:0008006" key="3">
    <source>
        <dbReference type="Google" id="ProtNLM"/>
    </source>
</evidence>
<dbReference type="InterPro" id="IPR016084">
    <property type="entry name" value="Haem_Oase-like_multi-hlx"/>
</dbReference>